<name>A0A830HEQ1_9CHLO</name>
<dbReference type="InterPro" id="IPR029063">
    <property type="entry name" value="SAM-dependent_MTases_sf"/>
</dbReference>
<dbReference type="GO" id="GO:0031151">
    <property type="term" value="F:histone H3K79 methyltransferase activity"/>
    <property type="evidence" value="ECO:0007669"/>
    <property type="project" value="InterPro"/>
</dbReference>
<proteinExistence type="predicted"/>
<evidence type="ECO:0000313" key="6">
    <source>
        <dbReference type="Proteomes" id="UP000660262"/>
    </source>
</evidence>
<evidence type="ECO:0000256" key="1">
    <source>
        <dbReference type="ARBA" id="ARBA00022771"/>
    </source>
</evidence>
<dbReference type="AlphaFoldDB" id="A0A830HEQ1"/>
<protein>
    <recommendedName>
        <fullName evidence="4">DOT1 domain-containing protein</fullName>
    </recommendedName>
</protein>
<feature type="region of interest" description="Disordered" evidence="3">
    <location>
        <begin position="1"/>
        <end position="34"/>
    </location>
</feature>
<dbReference type="GO" id="GO:0008270">
    <property type="term" value="F:zinc ion binding"/>
    <property type="evidence" value="ECO:0007669"/>
    <property type="project" value="UniProtKB-KW"/>
</dbReference>
<sequence>MASSSSPPLEDPSAQQPLMSAPFENSDSSTKSIKSLESATRDLRLLLENGIAQRFQLKKWCEDPTGGNCICGHDYWSSNHLTILHSLLLPVRPEAVKLIALEELQNRTDLDASALEYGEVDLSNLADVLRDVAKEAAKATEGDDDEAPAIFWDLGSGCGKVVFAAAATGAFTACFGVEILRDVAAIGDALLPEVRTYVAHKRCVDVRLFRGDALRGPTARWWPSAEVPPQDATIEGDEGGLLLVGEERDEGDSASASLSATQPPSPPARTSNASLVVYCDCTLFDEAGRIRLAHIAERHMPAGACVATALLPLPTRAFRVTAVRPVKFSWGEAEVVVQRRRAVNEPFGLCARCFDQMVLRSQDGGEQDHLEQEQVNTSDDPVGACHLCGWLWCHSRGCRVTCAVCEKNVCSDCSSTHGDGEKSVDICVQCAPPQDTMNDDDDDDDDE</sequence>
<evidence type="ECO:0000259" key="4">
    <source>
        <dbReference type="Pfam" id="PF08123"/>
    </source>
</evidence>
<evidence type="ECO:0000313" key="5">
    <source>
        <dbReference type="EMBL" id="GHP05524.1"/>
    </source>
</evidence>
<dbReference type="Pfam" id="PF08123">
    <property type="entry name" value="DOT1"/>
    <property type="match status" value="1"/>
</dbReference>
<dbReference type="InterPro" id="IPR025789">
    <property type="entry name" value="DOT1_dom"/>
</dbReference>
<dbReference type="InterPro" id="IPR011011">
    <property type="entry name" value="Znf_FYVE_PHD"/>
</dbReference>
<keyword evidence="1" id="KW-0479">Metal-binding</keyword>
<organism evidence="5 6">
    <name type="scientific">Pycnococcus provasolii</name>
    <dbReference type="NCBI Taxonomy" id="41880"/>
    <lineage>
        <taxon>Eukaryota</taxon>
        <taxon>Viridiplantae</taxon>
        <taxon>Chlorophyta</taxon>
        <taxon>Pseudoscourfieldiophyceae</taxon>
        <taxon>Pseudoscourfieldiales</taxon>
        <taxon>Pycnococcaceae</taxon>
        <taxon>Pycnococcus</taxon>
    </lineage>
</organism>
<reference evidence="5" key="1">
    <citation type="submission" date="2020-10" db="EMBL/GenBank/DDBJ databases">
        <title>Unveiling of a novel bifunctional photoreceptor, Dualchrome1, isolated from a cosmopolitan green alga.</title>
        <authorList>
            <person name="Suzuki S."/>
            <person name="Kawachi M."/>
        </authorList>
    </citation>
    <scope>NUCLEOTIDE SEQUENCE</scope>
    <source>
        <strain evidence="5">NIES 2893</strain>
    </source>
</reference>
<gene>
    <name evidence="5" type="ORF">PPROV_000427400</name>
</gene>
<comment type="caution">
    <text evidence="5">The sequence shown here is derived from an EMBL/GenBank/DDBJ whole genome shotgun (WGS) entry which is preliminary data.</text>
</comment>
<evidence type="ECO:0000256" key="3">
    <source>
        <dbReference type="SAM" id="MobiDB-lite"/>
    </source>
</evidence>
<dbReference type="SUPFAM" id="SSF53335">
    <property type="entry name" value="S-adenosyl-L-methionine-dependent methyltransferases"/>
    <property type="match status" value="1"/>
</dbReference>
<dbReference type="Gene3D" id="3.40.50.150">
    <property type="entry name" value="Vaccinia Virus protein VP39"/>
    <property type="match status" value="1"/>
</dbReference>
<dbReference type="EMBL" id="BNJQ01000010">
    <property type="protein sequence ID" value="GHP05524.1"/>
    <property type="molecule type" value="Genomic_DNA"/>
</dbReference>
<dbReference type="SUPFAM" id="SSF57903">
    <property type="entry name" value="FYVE/PHD zinc finger"/>
    <property type="match status" value="1"/>
</dbReference>
<feature type="domain" description="DOT1" evidence="4">
    <location>
        <begin position="149"/>
        <end position="200"/>
    </location>
</feature>
<dbReference type="Proteomes" id="UP000660262">
    <property type="component" value="Unassembled WGS sequence"/>
</dbReference>
<keyword evidence="2" id="KW-0862">Zinc</keyword>
<keyword evidence="1" id="KW-0863">Zinc-finger</keyword>
<keyword evidence="6" id="KW-1185">Reference proteome</keyword>
<evidence type="ECO:0000256" key="2">
    <source>
        <dbReference type="ARBA" id="ARBA00022833"/>
    </source>
</evidence>
<accession>A0A830HEQ1</accession>